<comment type="caution">
    <text evidence="3">The sequence shown here is derived from an EMBL/GenBank/DDBJ whole genome shotgun (WGS) entry which is preliminary data.</text>
</comment>
<feature type="domain" description="SCP" evidence="2">
    <location>
        <begin position="68"/>
        <end position="183"/>
    </location>
</feature>
<dbReference type="Gene3D" id="3.40.33.10">
    <property type="entry name" value="CAP"/>
    <property type="match status" value="1"/>
</dbReference>
<dbReference type="PANTHER" id="PTHR31157:SF1">
    <property type="entry name" value="SCP DOMAIN-CONTAINING PROTEIN"/>
    <property type="match status" value="1"/>
</dbReference>
<evidence type="ECO:0000259" key="2">
    <source>
        <dbReference type="Pfam" id="PF00188"/>
    </source>
</evidence>
<keyword evidence="1" id="KW-0812">Transmembrane</keyword>
<evidence type="ECO:0000313" key="3">
    <source>
        <dbReference type="EMBL" id="OGC80593.1"/>
    </source>
</evidence>
<proteinExistence type="predicted"/>
<accession>A0A1F4XHJ4</accession>
<protein>
    <recommendedName>
        <fullName evidence="2">SCP domain-containing protein</fullName>
    </recommendedName>
</protein>
<dbReference type="InterPro" id="IPR014044">
    <property type="entry name" value="CAP_dom"/>
</dbReference>
<evidence type="ECO:0000313" key="4">
    <source>
        <dbReference type="Proteomes" id="UP000176185"/>
    </source>
</evidence>
<keyword evidence="1" id="KW-1133">Transmembrane helix</keyword>
<sequence>MGFFGRLKNFCIPTTENAYRPGVLGRQALLFFLGVILAAEGFLVTNLVGRSSFGEYLAAVIGSEIILLTNAERVQAAAPDLIENEILDAAAQRKAEDMAARSYFSHVGPDGKQPWAWISEEGYDYTVAGENLAVRFVDSSDVVEAWMDSPTHKANIVKPVYEEIGVGIAQGSYKGSSATFVVQFFGTPRKVVVVSSPTPVPPQEQPSVTTTASATVSEVAGESVAAAPTPAAPVFSAPHPPSLSESLLRTFARVVTEPRATTAWILGGVAVLLVLALALAFLVHIQVQPVDLLLRGSLVAVFALFLIAVNGQMLSSSANYDQAAALGANGSDGGYVTGGVIIGDSGATTERFTVEY</sequence>
<feature type="transmembrane region" description="Helical" evidence="1">
    <location>
        <begin position="292"/>
        <end position="309"/>
    </location>
</feature>
<dbReference type="SUPFAM" id="SSF55797">
    <property type="entry name" value="PR-1-like"/>
    <property type="match status" value="1"/>
</dbReference>
<feature type="transmembrane region" description="Helical" evidence="1">
    <location>
        <begin position="263"/>
        <end position="286"/>
    </location>
</feature>
<gene>
    <name evidence="3" type="ORF">A2943_00945</name>
</gene>
<reference evidence="3 4" key="1">
    <citation type="journal article" date="2016" name="Nat. Commun.">
        <title>Thousands of microbial genomes shed light on interconnected biogeochemical processes in an aquifer system.</title>
        <authorList>
            <person name="Anantharaman K."/>
            <person name="Brown C.T."/>
            <person name="Hug L.A."/>
            <person name="Sharon I."/>
            <person name="Castelle C.J."/>
            <person name="Probst A.J."/>
            <person name="Thomas B.C."/>
            <person name="Singh A."/>
            <person name="Wilkins M.J."/>
            <person name="Karaoz U."/>
            <person name="Brodie E.L."/>
            <person name="Williams K.H."/>
            <person name="Hubbard S.S."/>
            <person name="Banfield J.F."/>
        </authorList>
    </citation>
    <scope>NUCLEOTIDE SEQUENCE [LARGE SCALE GENOMIC DNA]</scope>
</reference>
<dbReference type="STRING" id="1797243.A2943_00945"/>
<evidence type="ECO:0000256" key="1">
    <source>
        <dbReference type="SAM" id="Phobius"/>
    </source>
</evidence>
<dbReference type="AlphaFoldDB" id="A0A1F4XHJ4"/>
<organism evidence="3 4">
    <name type="scientific">Candidatus Adlerbacteria bacterium RIFCSPLOWO2_01_FULL_51_16</name>
    <dbReference type="NCBI Taxonomy" id="1797243"/>
    <lineage>
        <taxon>Bacteria</taxon>
        <taxon>Candidatus Adleribacteriota</taxon>
    </lineage>
</organism>
<keyword evidence="1" id="KW-0472">Membrane</keyword>
<name>A0A1F4XHJ4_9BACT</name>
<dbReference type="Pfam" id="PF00188">
    <property type="entry name" value="CAP"/>
    <property type="match status" value="1"/>
</dbReference>
<dbReference type="EMBL" id="MEWX01000016">
    <property type="protein sequence ID" value="OGC80593.1"/>
    <property type="molecule type" value="Genomic_DNA"/>
</dbReference>
<dbReference type="InterPro" id="IPR035940">
    <property type="entry name" value="CAP_sf"/>
</dbReference>
<dbReference type="Proteomes" id="UP000176185">
    <property type="component" value="Unassembled WGS sequence"/>
</dbReference>
<dbReference type="CDD" id="cd05379">
    <property type="entry name" value="CAP_bacterial"/>
    <property type="match status" value="1"/>
</dbReference>
<dbReference type="PANTHER" id="PTHR31157">
    <property type="entry name" value="SCP DOMAIN-CONTAINING PROTEIN"/>
    <property type="match status" value="1"/>
</dbReference>